<accession>A0A0J7J0P8</accession>
<comment type="caution">
    <text evidence="3">The sequence shown here is derived from an EMBL/GenBank/DDBJ whole genome shotgun (WGS) entry which is preliminary data.</text>
</comment>
<gene>
    <name evidence="3" type="ORF">ACM44_03065</name>
</gene>
<keyword evidence="1" id="KW-0732">Signal</keyword>
<dbReference type="InterPro" id="IPR050229">
    <property type="entry name" value="GlpE_sulfurtransferase"/>
</dbReference>
<protein>
    <recommendedName>
        <fullName evidence="2">Rhodanese domain-containing protein</fullName>
    </recommendedName>
</protein>
<dbReference type="PATRIC" id="fig|1304281.5.peg.663"/>
<keyword evidence="4" id="KW-1185">Reference proteome</keyword>
<feature type="chain" id="PRO_5005289247" description="Rhodanese domain-containing protein" evidence="1">
    <location>
        <begin position="26"/>
        <end position="123"/>
    </location>
</feature>
<sequence>MKMKFLICIMIAGFVAISCKTAVNTAETPRPNMVELVNNPETTLVDVRIPSEFEEKTAKNAVNIPLAEIENNLDFFRKQKQVVLFCNRGKQAQSALDILKKNGIENVVSAKTLDNVSAIQNSK</sequence>
<dbReference type="Pfam" id="PF00581">
    <property type="entry name" value="Rhodanese"/>
    <property type="match status" value="1"/>
</dbReference>
<dbReference type="STRING" id="1304281.ACM44_03065"/>
<dbReference type="PANTHER" id="PTHR43031">
    <property type="entry name" value="FAD-DEPENDENT OXIDOREDUCTASE"/>
    <property type="match status" value="1"/>
</dbReference>
<dbReference type="PANTHER" id="PTHR43031:SF1">
    <property type="entry name" value="PYRIDINE NUCLEOTIDE-DISULPHIDE OXIDOREDUCTASE"/>
    <property type="match status" value="1"/>
</dbReference>
<proteinExistence type="predicted"/>
<dbReference type="CDD" id="cd00158">
    <property type="entry name" value="RHOD"/>
    <property type="match status" value="1"/>
</dbReference>
<feature type="signal peptide" evidence="1">
    <location>
        <begin position="1"/>
        <end position="25"/>
    </location>
</feature>
<organism evidence="3 4">
    <name type="scientific">Chryseobacterium koreense CCUG 49689</name>
    <dbReference type="NCBI Taxonomy" id="1304281"/>
    <lineage>
        <taxon>Bacteria</taxon>
        <taxon>Pseudomonadati</taxon>
        <taxon>Bacteroidota</taxon>
        <taxon>Flavobacteriia</taxon>
        <taxon>Flavobacteriales</taxon>
        <taxon>Weeksellaceae</taxon>
        <taxon>Chryseobacterium group</taxon>
        <taxon>Chryseobacterium</taxon>
    </lineage>
</organism>
<evidence type="ECO:0000259" key="2">
    <source>
        <dbReference type="PROSITE" id="PS50206"/>
    </source>
</evidence>
<dbReference type="AlphaFoldDB" id="A0A0J7J0P8"/>
<evidence type="ECO:0000313" key="3">
    <source>
        <dbReference type="EMBL" id="KMQ72018.1"/>
    </source>
</evidence>
<dbReference type="SMART" id="SM00450">
    <property type="entry name" value="RHOD"/>
    <property type="match status" value="1"/>
</dbReference>
<dbReference type="PROSITE" id="PS51257">
    <property type="entry name" value="PROKAR_LIPOPROTEIN"/>
    <property type="match status" value="1"/>
</dbReference>
<feature type="domain" description="Rhodanese" evidence="2">
    <location>
        <begin position="38"/>
        <end position="107"/>
    </location>
</feature>
<dbReference type="InterPro" id="IPR001763">
    <property type="entry name" value="Rhodanese-like_dom"/>
</dbReference>
<name>A0A0J7J0P8_9FLAO</name>
<dbReference type="PROSITE" id="PS50206">
    <property type="entry name" value="RHODANESE_3"/>
    <property type="match status" value="1"/>
</dbReference>
<dbReference type="Proteomes" id="UP000035900">
    <property type="component" value="Unassembled WGS sequence"/>
</dbReference>
<dbReference type="SUPFAM" id="SSF52821">
    <property type="entry name" value="Rhodanese/Cell cycle control phosphatase"/>
    <property type="match status" value="1"/>
</dbReference>
<dbReference type="Gene3D" id="3.40.250.10">
    <property type="entry name" value="Rhodanese-like domain"/>
    <property type="match status" value="1"/>
</dbReference>
<reference evidence="3 4" key="1">
    <citation type="journal article" date="2004" name="Int. J. Syst. Evol. Microbiol.">
        <title>Kaistella koreensis gen. nov., sp. nov., a novel member of the Chryseobacterium-Bergeyella-Riemerella branch.</title>
        <authorList>
            <person name="Kim M.K."/>
            <person name="Im W.T."/>
            <person name="Shin Y.K."/>
            <person name="Lim J.H."/>
            <person name="Kim S.H."/>
            <person name="Lee B.C."/>
            <person name="Park M.Y."/>
            <person name="Lee K.Y."/>
            <person name="Lee S.T."/>
        </authorList>
    </citation>
    <scope>NUCLEOTIDE SEQUENCE [LARGE SCALE GENOMIC DNA]</scope>
    <source>
        <strain evidence="3 4">CCUG 49689</strain>
    </source>
</reference>
<dbReference type="InterPro" id="IPR036873">
    <property type="entry name" value="Rhodanese-like_dom_sf"/>
</dbReference>
<evidence type="ECO:0000313" key="4">
    <source>
        <dbReference type="Proteomes" id="UP000035900"/>
    </source>
</evidence>
<dbReference type="EMBL" id="LFNG01000004">
    <property type="protein sequence ID" value="KMQ72018.1"/>
    <property type="molecule type" value="Genomic_DNA"/>
</dbReference>
<evidence type="ECO:0000256" key="1">
    <source>
        <dbReference type="SAM" id="SignalP"/>
    </source>
</evidence>